<keyword evidence="7" id="KW-1185">Reference proteome</keyword>
<evidence type="ECO:0000256" key="4">
    <source>
        <dbReference type="ARBA" id="ARBA00023062"/>
    </source>
</evidence>
<dbReference type="Pfam" id="PF01619">
    <property type="entry name" value="Pro_dh"/>
    <property type="match status" value="1"/>
</dbReference>
<evidence type="ECO:0000256" key="3">
    <source>
        <dbReference type="ARBA" id="ARBA00023002"/>
    </source>
</evidence>
<dbReference type="PANTHER" id="PTHR13914:SF0">
    <property type="entry name" value="PROLINE DEHYDROGENASE 1, MITOCHONDRIAL"/>
    <property type="match status" value="1"/>
</dbReference>
<keyword evidence="3 5" id="KW-0560">Oxidoreductase</keyword>
<evidence type="ECO:0000256" key="1">
    <source>
        <dbReference type="ARBA" id="ARBA00004739"/>
    </source>
</evidence>
<evidence type="ECO:0000313" key="8">
    <source>
        <dbReference type="RefSeq" id="XP_018336255.1"/>
    </source>
</evidence>
<keyword evidence="5" id="KW-0274">FAD</keyword>
<dbReference type="RefSeq" id="XP_018336255.1">
    <property type="nucleotide sequence ID" value="XM_018480753.2"/>
</dbReference>
<evidence type="ECO:0000256" key="5">
    <source>
        <dbReference type="RuleBase" id="RU364054"/>
    </source>
</evidence>
<dbReference type="InParanoid" id="A0A1W4XUZ8"/>
<comment type="similarity">
    <text evidence="2 5">Belongs to the proline oxidase family.</text>
</comment>
<dbReference type="Gene3D" id="3.20.20.220">
    <property type="match status" value="2"/>
</dbReference>
<dbReference type="Proteomes" id="UP000192223">
    <property type="component" value="Unplaced"/>
</dbReference>
<dbReference type="KEGG" id="apln:108744812"/>
<evidence type="ECO:0000259" key="6">
    <source>
        <dbReference type="Pfam" id="PF01619"/>
    </source>
</evidence>
<comment type="function">
    <text evidence="5">Converts proline to delta-1-pyrroline-5-carboxylate.</text>
</comment>
<comment type="cofactor">
    <cofactor evidence="5">
        <name>FAD</name>
        <dbReference type="ChEBI" id="CHEBI:57692"/>
    </cofactor>
</comment>
<dbReference type="InterPro" id="IPR002872">
    <property type="entry name" value="Proline_DH_dom"/>
</dbReference>
<sequence length="637" mass="73711">MISIIKTFFLEYGSRRVCSNIKTTDCKILTKTFIKQGNYRQNRFKHNNVGVQNKSIIYTYLEKKQQLKVDDELVEKSSMEALDLGFEDIRDAYKSKTLWELARGLLVFKLCGNNIIMDNNQNILRNTRHILGDRLFKWLMKLTFYGHFVAGEDENRIQPTLQQLRSFGVNPILDYSVEEDISKEEAEKREVAASVPEAGDKIDVEGSLKQYHVNKKFADRRYKVTSAHTFFYINEANCERNMVSFIKCIEAVAGYPHGKGFAAIKLTGLGRPQLLLQLSEVIMRTRKFMTQLVGEEGNVLRHHLKPEDLKKKLECFGSKFNVDDFLKKVTADKEGILHLFPWSGIINDELQLDHTFLIPCLKTGEMVPLITQLSEHEQKTFKNMIRRMKTIAKIADELNVYVAIDAEQTYFQPAISRIAIELMRLYNKDEAVIWTTYQAYLKDGYNELCSDLEQAKRQNFCFGAKLVRGAYLEQERARAREIGYSDPTNSSYEATTEMYHRMIDKCLKRIKEHKELNEMHKISIMVATHSEDSIRYSLDRMKALELKPEDKVVSIGQLLGMCDHVSFPLAQAGYRVFKYVPYGPVTEVMPYLARRVAENKAVLLKVEKEKALLMKEIMRRVGCGEVFYKPRGNYCPV</sequence>
<dbReference type="InterPro" id="IPR015659">
    <property type="entry name" value="Proline_oxidase"/>
</dbReference>
<feature type="domain" description="Proline dehydrogenase" evidence="6">
    <location>
        <begin position="160"/>
        <end position="604"/>
    </location>
</feature>
<dbReference type="EC" id="1.5.5.2" evidence="5"/>
<dbReference type="GO" id="GO:0004657">
    <property type="term" value="F:proline dehydrogenase activity"/>
    <property type="evidence" value="ECO:0007669"/>
    <property type="project" value="UniProtKB-EC"/>
</dbReference>
<dbReference type="GO" id="GO:0005739">
    <property type="term" value="C:mitochondrion"/>
    <property type="evidence" value="ECO:0007669"/>
    <property type="project" value="TreeGrafter"/>
</dbReference>
<dbReference type="GeneID" id="108744812"/>
<comment type="pathway">
    <text evidence="1">Amino-acid degradation; L-proline degradation into L-glutamate; L-glutamate from L-proline: step 1/2.</text>
</comment>
<dbReference type="STRING" id="224129.A0A1W4XUZ8"/>
<dbReference type="GO" id="GO:0010133">
    <property type="term" value="P:L-proline catabolic process to L-glutamate"/>
    <property type="evidence" value="ECO:0007669"/>
    <property type="project" value="TreeGrafter"/>
</dbReference>
<evidence type="ECO:0000313" key="7">
    <source>
        <dbReference type="Proteomes" id="UP000192223"/>
    </source>
</evidence>
<proteinExistence type="inferred from homology"/>
<dbReference type="InterPro" id="IPR029041">
    <property type="entry name" value="FAD-linked_oxidoreductase-like"/>
</dbReference>
<accession>A0A1W4XUZ8</accession>
<dbReference type="SUPFAM" id="SSF51730">
    <property type="entry name" value="FAD-linked oxidoreductase"/>
    <property type="match status" value="1"/>
</dbReference>
<dbReference type="OrthoDB" id="5464at2759"/>
<organism evidence="7 8">
    <name type="scientific">Agrilus planipennis</name>
    <name type="common">Emerald ash borer</name>
    <name type="synonym">Agrilus marcopoli</name>
    <dbReference type="NCBI Taxonomy" id="224129"/>
    <lineage>
        <taxon>Eukaryota</taxon>
        <taxon>Metazoa</taxon>
        <taxon>Ecdysozoa</taxon>
        <taxon>Arthropoda</taxon>
        <taxon>Hexapoda</taxon>
        <taxon>Insecta</taxon>
        <taxon>Pterygota</taxon>
        <taxon>Neoptera</taxon>
        <taxon>Endopterygota</taxon>
        <taxon>Coleoptera</taxon>
        <taxon>Polyphaga</taxon>
        <taxon>Elateriformia</taxon>
        <taxon>Buprestoidea</taxon>
        <taxon>Buprestidae</taxon>
        <taxon>Agrilinae</taxon>
        <taxon>Agrilus</taxon>
    </lineage>
</organism>
<dbReference type="AlphaFoldDB" id="A0A1W4XUZ8"/>
<comment type="catalytic activity">
    <reaction evidence="5">
        <text>L-proline + a quinone = (S)-1-pyrroline-5-carboxylate + a quinol + H(+)</text>
        <dbReference type="Rhea" id="RHEA:23784"/>
        <dbReference type="ChEBI" id="CHEBI:15378"/>
        <dbReference type="ChEBI" id="CHEBI:17388"/>
        <dbReference type="ChEBI" id="CHEBI:24646"/>
        <dbReference type="ChEBI" id="CHEBI:60039"/>
        <dbReference type="ChEBI" id="CHEBI:132124"/>
        <dbReference type="EC" id="1.5.5.2"/>
    </reaction>
</comment>
<keyword evidence="4 5" id="KW-0642">Proline metabolism</keyword>
<dbReference type="GO" id="GO:0071949">
    <property type="term" value="F:FAD binding"/>
    <property type="evidence" value="ECO:0007669"/>
    <property type="project" value="TreeGrafter"/>
</dbReference>
<protein>
    <recommendedName>
        <fullName evidence="5">Proline dehydrogenase</fullName>
        <ecNumber evidence="5">1.5.5.2</ecNumber>
    </recommendedName>
</protein>
<reference evidence="8" key="1">
    <citation type="submission" date="2025-08" db="UniProtKB">
        <authorList>
            <consortium name="RefSeq"/>
        </authorList>
    </citation>
    <scope>IDENTIFICATION</scope>
    <source>
        <tissue evidence="8">Entire body</tissue>
    </source>
</reference>
<dbReference type="PANTHER" id="PTHR13914">
    <property type="entry name" value="PROLINE OXIDASE"/>
    <property type="match status" value="1"/>
</dbReference>
<keyword evidence="5" id="KW-0285">Flavoprotein</keyword>
<evidence type="ECO:0000256" key="2">
    <source>
        <dbReference type="ARBA" id="ARBA00005869"/>
    </source>
</evidence>
<name>A0A1W4XUZ8_AGRPL</name>
<gene>
    <name evidence="8" type="primary">LOC108744812</name>
</gene>